<dbReference type="EMBL" id="FOYZ01000004">
    <property type="protein sequence ID" value="SFR72581.1"/>
    <property type="molecule type" value="Genomic_DNA"/>
</dbReference>
<dbReference type="SMART" id="SM00382">
    <property type="entry name" value="AAA"/>
    <property type="match status" value="1"/>
</dbReference>
<keyword evidence="2" id="KW-0547">Nucleotide-binding</keyword>
<dbReference type="CDD" id="cd03214">
    <property type="entry name" value="ABC_Iron-Siderophores_B12_Hemin"/>
    <property type="match status" value="1"/>
</dbReference>
<evidence type="ECO:0000313" key="6">
    <source>
        <dbReference type="EMBL" id="SFR72581.1"/>
    </source>
</evidence>
<evidence type="ECO:0000259" key="5">
    <source>
        <dbReference type="PROSITE" id="PS50893"/>
    </source>
</evidence>
<dbReference type="RefSeq" id="WP_242940480.1">
    <property type="nucleotide sequence ID" value="NZ_FOYZ01000004.1"/>
</dbReference>
<evidence type="ECO:0000256" key="4">
    <source>
        <dbReference type="ARBA" id="ARBA00022967"/>
    </source>
</evidence>
<keyword evidence="3 6" id="KW-0067">ATP-binding</keyword>
<gene>
    <name evidence="6" type="ORF">SAMN05661086_01328</name>
</gene>
<accession>A0A1I6J140</accession>
<dbReference type="PROSITE" id="PS50893">
    <property type="entry name" value="ABC_TRANSPORTER_2"/>
    <property type="match status" value="1"/>
</dbReference>
<keyword evidence="4" id="KW-1278">Translocase</keyword>
<keyword evidence="1" id="KW-0813">Transport</keyword>
<evidence type="ECO:0000313" key="7">
    <source>
        <dbReference type="Proteomes" id="UP000199659"/>
    </source>
</evidence>
<dbReference type="GO" id="GO:0005524">
    <property type="term" value="F:ATP binding"/>
    <property type="evidence" value="ECO:0007669"/>
    <property type="project" value="UniProtKB-KW"/>
</dbReference>
<dbReference type="STRING" id="37658.SAMN05661086_01328"/>
<dbReference type="Gene3D" id="3.40.50.300">
    <property type="entry name" value="P-loop containing nucleotide triphosphate hydrolases"/>
    <property type="match status" value="1"/>
</dbReference>
<dbReference type="PANTHER" id="PTHR42794">
    <property type="entry name" value="HEMIN IMPORT ATP-BINDING PROTEIN HMUV"/>
    <property type="match status" value="1"/>
</dbReference>
<reference evidence="6 7" key="1">
    <citation type="submission" date="2016-10" db="EMBL/GenBank/DDBJ databases">
        <authorList>
            <person name="de Groot N.N."/>
        </authorList>
    </citation>
    <scope>NUCLEOTIDE SEQUENCE [LARGE SCALE GENOMIC DNA]</scope>
    <source>
        <strain evidence="6 7">743A</strain>
    </source>
</reference>
<keyword evidence="7" id="KW-1185">Reference proteome</keyword>
<dbReference type="Pfam" id="PF00005">
    <property type="entry name" value="ABC_tran"/>
    <property type="match status" value="1"/>
</dbReference>
<proteinExistence type="predicted"/>
<dbReference type="FunFam" id="3.40.50.300:FF:000134">
    <property type="entry name" value="Iron-enterobactin ABC transporter ATP-binding protein"/>
    <property type="match status" value="1"/>
</dbReference>
<dbReference type="InterPro" id="IPR027417">
    <property type="entry name" value="P-loop_NTPase"/>
</dbReference>
<evidence type="ECO:0000256" key="3">
    <source>
        <dbReference type="ARBA" id="ARBA00022840"/>
    </source>
</evidence>
<dbReference type="PANTHER" id="PTHR42794:SF1">
    <property type="entry name" value="HEMIN IMPORT ATP-BINDING PROTEIN HMUV"/>
    <property type="match status" value="1"/>
</dbReference>
<dbReference type="Proteomes" id="UP000199659">
    <property type="component" value="Unassembled WGS sequence"/>
</dbReference>
<dbReference type="AlphaFoldDB" id="A0A1I6J140"/>
<name>A0A1I6J140_9FIRM</name>
<evidence type="ECO:0000256" key="2">
    <source>
        <dbReference type="ARBA" id="ARBA00022741"/>
    </source>
</evidence>
<dbReference type="SUPFAM" id="SSF52540">
    <property type="entry name" value="P-loop containing nucleoside triphosphate hydrolases"/>
    <property type="match status" value="1"/>
</dbReference>
<organism evidence="6 7">
    <name type="scientific">Anaeromicropila populeti</name>
    <dbReference type="NCBI Taxonomy" id="37658"/>
    <lineage>
        <taxon>Bacteria</taxon>
        <taxon>Bacillati</taxon>
        <taxon>Bacillota</taxon>
        <taxon>Clostridia</taxon>
        <taxon>Lachnospirales</taxon>
        <taxon>Lachnospiraceae</taxon>
        <taxon>Anaeromicropila</taxon>
    </lineage>
</organism>
<dbReference type="InterPro" id="IPR003439">
    <property type="entry name" value="ABC_transporter-like_ATP-bd"/>
</dbReference>
<dbReference type="GO" id="GO:0016887">
    <property type="term" value="F:ATP hydrolysis activity"/>
    <property type="evidence" value="ECO:0007669"/>
    <property type="project" value="InterPro"/>
</dbReference>
<sequence length="269" mass="30783">MKRKWKPEESGEMKITELSWKPSKGQASILKGINCVFERGNFYGIIGPNGSGKTSLLKNIMRFVESTEGDIELDSIDLRKYKRREMAGKVSLVPQNTHMEAAFSVYDIVMMGRMPYQRRFEPDTEKDREIVLEAMRLTDCIHLKEKEVSLLSGGEAQRVAAARAIAQDTQWIILDEPISNLDVKHQAEMMNALLYLKEKKEKTIIAVLHDINIAATYCSKIVMMKDGKIYSSGKTEEVLTKENLSNVYEIAFEILENDETKRKYYVPCL</sequence>
<feature type="domain" description="ABC transporter" evidence="5">
    <location>
        <begin position="13"/>
        <end position="251"/>
    </location>
</feature>
<evidence type="ECO:0000256" key="1">
    <source>
        <dbReference type="ARBA" id="ARBA00022448"/>
    </source>
</evidence>
<dbReference type="InterPro" id="IPR003593">
    <property type="entry name" value="AAA+_ATPase"/>
</dbReference>
<protein>
    <submittedName>
        <fullName evidence="6">Iron complex transport system ATP-binding protein</fullName>
    </submittedName>
</protein>